<dbReference type="EMBL" id="SMOL01000215">
    <property type="protein sequence ID" value="KAB2623484.1"/>
    <property type="molecule type" value="Genomic_DNA"/>
</dbReference>
<evidence type="ECO:0000313" key="2">
    <source>
        <dbReference type="Proteomes" id="UP000327157"/>
    </source>
</evidence>
<reference evidence="1 2" key="2">
    <citation type="submission" date="2019-11" db="EMBL/GenBank/DDBJ databases">
        <title>A de novo genome assembly of a pear dwarfing rootstock.</title>
        <authorList>
            <person name="Wang F."/>
            <person name="Wang J."/>
            <person name="Li S."/>
            <person name="Zhang Y."/>
            <person name="Fang M."/>
            <person name="Ma L."/>
            <person name="Zhao Y."/>
            <person name="Jiang S."/>
        </authorList>
    </citation>
    <scope>NUCLEOTIDE SEQUENCE [LARGE SCALE GENOMIC DNA]</scope>
    <source>
        <strain evidence="1">S2</strain>
        <tissue evidence="1">Leaf</tissue>
    </source>
</reference>
<keyword evidence="1" id="KW-0378">Hydrolase</keyword>
<reference evidence="1 2" key="1">
    <citation type="submission" date="2019-09" db="EMBL/GenBank/DDBJ databases">
        <authorList>
            <person name="Ou C."/>
        </authorList>
    </citation>
    <scope>NUCLEOTIDE SEQUENCE [LARGE SCALE GENOMIC DNA]</scope>
    <source>
        <strain evidence="1">S2</strain>
        <tissue evidence="1">Leaf</tissue>
    </source>
</reference>
<dbReference type="GO" id="GO:0016787">
    <property type="term" value="F:hydrolase activity"/>
    <property type="evidence" value="ECO:0007669"/>
    <property type="project" value="UniProtKB-KW"/>
</dbReference>
<gene>
    <name evidence="1" type="ORF">D8674_038348</name>
</gene>
<name>A0A5N5HJS5_9ROSA</name>
<dbReference type="Proteomes" id="UP000327157">
    <property type="component" value="Unassembled WGS sequence"/>
</dbReference>
<organism evidence="1 2">
    <name type="scientific">Pyrus ussuriensis x Pyrus communis</name>
    <dbReference type="NCBI Taxonomy" id="2448454"/>
    <lineage>
        <taxon>Eukaryota</taxon>
        <taxon>Viridiplantae</taxon>
        <taxon>Streptophyta</taxon>
        <taxon>Embryophyta</taxon>
        <taxon>Tracheophyta</taxon>
        <taxon>Spermatophyta</taxon>
        <taxon>Magnoliopsida</taxon>
        <taxon>eudicotyledons</taxon>
        <taxon>Gunneridae</taxon>
        <taxon>Pentapetalae</taxon>
        <taxon>rosids</taxon>
        <taxon>fabids</taxon>
        <taxon>Rosales</taxon>
        <taxon>Rosaceae</taxon>
        <taxon>Amygdaloideae</taxon>
        <taxon>Maleae</taxon>
        <taxon>Pyrus</taxon>
    </lineage>
</organism>
<protein>
    <submittedName>
        <fullName evidence="1">Ubiquitin carboxyl-terminal hydrolase 13-like</fullName>
    </submittedName>
</protein>
<accession>A0A5N5HJS5</accession>
<sequence length="54" mass="5833">MWLGGADPARFGVNAGSSDSRRLDVVVIEHELGGWIRVVEEEGRIIGKPDGDRG</sequence>
<keyword evidence="2" id="KW-1185">Reference proteome</keyword>
<proteinExistence type="predicted"/>
<evidence type="ECO:0000313" key="1">
    <source>
        <dbReference type="EMBL" id="KAB2623484.1"/>
    </source>
</evidence>
<comment type="caution">
    <text evidence="1">The sequence shown here is derived from an EMBL/GenBank/DDBJ whole genome shotgun (WGS) entry which is preliminary data.</text>
</comment>
<dbReference type="AlphaFoldDB" id="A0A5N5HJS5"/>